<reference evidence="1 2" key="1">
    <citation type="submission" date="2014-02" db="EMBL/GenBank/DDBJ databases">
        <title>The small core and large imbalanced accessory genome model reveals a collaborative survival strategy of Sorangium cellulosum strains in nature.</title>
        <authorList>
            <person name="Han K."/>
            <person name="Peng R."/>
            <person name="Blom J."/>
            <person name="Li Y.-Z."/>
        </authorList>
    </citation>
    <scope>NUCLEOTIDE SEQUENCE [LARGE SCALE GENOMIC DNA]</scope>
    <source>
        <strain evidence="1 2">So0157-18</strain>
    </source>
</reference>
<evidence type="ECO:0000313" key="2">
    <source>
        <dbReference type="Proteomes" id="UP000075604"/>
    </source>
</evidence>
<evidence type="ECO:0000313" key="1">
    <source>
        <dbReference type="EMBL" id="KYF51655.1"/>
    </source>
</evidence>
<sequence>MSFLLVAIAAGGIGCLGPGPDTSDEGEMVEGERAALDGGDVPDPSQVSIKATASGCGTMDAQVGAINTEYALTFDGARGGRDDFGTYEVACDVEVTYTFPAGYTFDAPSLDVFGDVYTEDAAVVTVQASRSLAGTASVSKTFENIDTEVEGVFELLSIPAGGQAGSAPCGATSATVDVQLRATIGGTGRAFVKFNYIDGVIPWRRCQ</sequence>
<dbReference type="EMBL" id="JELX01003654">
    <property type="protein sequence ID" value="KYF51655.1"/>
    <property type="molecule type" value="Genomic_DNA"/>
</dbReference>
<dbReference type="InterPro" id="IPR025649">
    <property type="entry name" value="DUF4360"/>
</dbReference>
<protein>
    <recommendedName>
        <fullName evidence="3">Secreted protein</fullName>
    </recommendedName>
</protein>
<proteinExistence type="predicted"/>
<dbReference type="AlphaFoldDB" id="A0A150P7K4"/>
<organism evidence="1 2">
    <name type="scientific">Sorangium cellulosum</name>
    <name type="common">Polyangium cellulosum</name>
    <dbReference type="NCBI Taxonomy" id="56"/>
    <lineage>
        <taxon>Bacteria</taxon>
        <taxon>Pseudomonadati</taxon>
        <taxon>Myxococcota</taxon>
        <taxon>Polyangia</taxon>
        <taxon>Polyangiales</taxon>
        <taxon>Polyangiaceae</taxon>
        <taxon>Sorangium</taxon>
    </lineage>
</organism>
<gene>
    <name evidence="1" type="ORF">BE04_25485</name>
</gene>
<evidence type="ECO:0008006" key="3">
    <source>
        <dbReference type="Google" id="ProtNLM"/>
    </source>
</evidence>
<dbReference type="Proteomes" id="UP000075604">
    <property type="component" value="Unassembled WGS sequence"/>
</dbReference>
<dbReference type="Pfam" id="PF14273">
    <property type="entry name" value="DUF4360"/>
    <property type="match status" value="1"/>
</dbReference>
<accession>A0A150P7K4</accession>
<name>A0A150P7K4_SORCE</name>
<comment type="caution">
    <text evidence="1">The sequence shown here is derived from an EMBL/GenBank/DDBJ whole genome shotgun (WGS) entry which is preliminary data.</text>
</comment>